<feature type="compositionally biased region" description="Basic and acidic residues" evidence="1">
    <location>
        <begin position="224"/>
        <end position="236"/>
    </location>
</feature>
<reference evidence="2" key="1">
    <citation type="submission" date="2020-02" db="EMBL/GenBank/DDBJ databases">
        <authorList>
            <person name="Meier V. D."/>
        </authorList>
    </citation>
    <scope>NUCLEOTIDE SEQUENCE</scope>
    <source>
        <strain evidence="2">AVDCRST_MAG39</strain>
    </source>
</reference>
<feature type="compositionally biased region" description="Basic residues" evidence="1">
    <location>
        <begin position="287"/>
        <end position="312"/>
    </location>
</feature>
<accession>A0A6J4SER6</accession>
<dbReference type="AlphaFoldDB" id="A0A6J4SER6"/>
<feature type="non-terminal residue" evidence="2">
    <location>
        <position position="1"/>
    </location>
</feature>
<protein>
    <submittedName>
        <fullName evidence="2">Phosphate starvation-inducible protein PhoH, predicted ATPase</fullName>
    </submittedName>
</protein>
<feature type="compositionally biased region" description="Basic residues" evidence="1">
    <location>
        <begin position="59"/>
        <end position="68"/>
    </location>
</feature>
<gene>
    <name evidence="2" type="ORF">AVDCRST_MAG39-1089</name>
</gene>
<evidence type="ECO:0000256" key="1">
    <source>
        <dbReference type="SAM" id="MobiDB-lite"/>
    </source>
</evidence>
<feature type="compositionally biased region" description="Basic residues" evidence="1">
    <location>
        <begin position="206"/>
        <end position="223"/>
    </location>
</feature>
<name>A0A6J4SER6_9SPHN</name>
<dbReference type="EMBL" id="CADCVW010000045">
    <property type="protein sequence ID" value="CAA9497602.1"/>
    <property type="molecule type" value="Genomic_DNA"/>
</dbReference>
<feature type="compositionally biased region" description="Basic residues" evidence="1">
    <location>
        <begin position="79"/>
        <end position="110"/>
    </location>
</feature>
<sequence>EQAPGGRPRSPLARRIVLRAAGPARSPVRRVRPQPRRHRGPARRVRLRPRQPRPDRGRGGRHRPRARRAAGPLQPARRGAGHRPGRGFRRDRHVRPAQLGRHRQRGRRRAAQGDDPHAPQDHRPALGDPGDLHGGARPLRRDLCLGPRRHRQDLSRRRPSRAAADWRIGGPADPFAPGSGGGRAARLSARRHEGKGRSLSPPALRRALRHAARRAGRAPHRLRRDRDRAARLHARADAGGGLHHLGRGAEHHAAADEDVPHPLRHAQPHGDLRRPEAGGPAQPRPVGARRRRGAAGRGGGRRHRALRPRRRGAPPARRQDRRGLRGGRL</sequence>
<feature type="compositionally biased region" description="Low complexity" evidence="1">
    <location>
        <begin position="69"/>
        <end position="78"/>
    </location>
</feature>
<proteinExistence type="predicted"/>
<feature type="region of interest" description="Disordered" evidence="1">
    <location>
        <begin position="1"/>
        <end position="329"/>
    </location>
</feature>
<feature type="compositionally biased region" description="Basic residues" evidence="1">
    <location>
        <begin position="27"/>
        <end position="51"/>
    </location>
</feature>
<feature type="compositionally biased region" description="Basic and acidic residues" evidence="1">
    <location>
        <begin position="111"/>
        <end position="125"/>
    </location>
</feature>
<organism evidence="2">
    <name type="scientific">uncultured Sphingomonadaceae bacterium</name>
    <dbReference type="NCBI Taxonomy" id="169976"/>
    <lineage>
        <taxon>Bacteria</taxon>
        <taxon>Pseudomonadati</taxon>
        <taxon>Pseudomonadota</taxon>
        <taxon>Alphaproteobacteria</taxon>
        <taxon>Sphingomonadales</taxon>
        <taxon>Sphingomonadaceae</taxon>
        <taxon>environmental samples</taxon>
    </lineage>
</organism>
<evidence type="ECO:0000313" key="2">
    <source>
        <dbReference type="EMBL" id="CAA9497602.1"/>
    </source>
</evidence>
<feature type="non-terminal residue" evidence="2">
    <location>
        <position position="329"/>
    </location>
</feature>
<feature type="compositionally biased region" description="Basic and acidic residues" evidence="1">
    <location>
        <begin position="247"/>
        <end position="261"/>
    </location>
</feature>
<feature type="compositionally biased region" description="Low complexity" evidence="1">
    <location>
        <begin position="277"/>
        <end position="286"/>
    </location>
</feature>